<evidence type="ECO:0000256" key="1">
    <source>
        <dbReference type="ARBA" id="ARBA00001933"/>
    </source>
</evidence>
<dbReference type="PROSITE" id="PS00879">
    <property type="entry name" value="ODR_DC_2_2"/>
    <property type="match status" value="1"/>
</dbReference>
<evidence type="ECO:0000256" key="9">
    <source>
        <dbReference type="SAM" id="MobiDB-lite"/>
    </source>
</evidence>
<dbReference type="PRINTS" id="PR01179">
    <property type="entry name" value="ODADCRBXLASE"/>
</dbReference>
<proteinExistence type="inferred from homology"/>
<organism evidence="11 12">
    <name type="scientific">Gluconacetobacter diazotrophicus (strain ATCC 49037 / DSM 5601 / CCUG 37298 / CIP 103539 / LMG 7603 / PAl5)</name>
    <dbReference type="NCBI Taxonomy" id="272568"/>
    <lineage>
        <taxon>Bacteria</taxon>
        <taxon>Pseudomonadati</taxon>
        <taxon>Pseudomonadota</taxon>
        <taxon>Alphaproteobacteria</taxon>
        <taxon>Acetobacterales</taxon>
        <taxon>Acetobacteraceae</taxon>
        <taxon>Gluconacetobacter</taxon>
    </lineage>
</organism>
<evidence type="ECO:0000256" key="2">
    <source>
        <dbReference type="ARBA" id="ARBA00008872"/>
    </source>
</evidence>
<dbReference type="GO" id="GO:0004586">
    <property type="term" value="F:ornithine decarboxylase activity"/>
    <property type="evidence" value="ECO:0007669"/>
    <property type="project" value="UniProtKB-EC"/>
</dbReference>
<feature type="region of interest" description="Disordered" evidence="9">
    <location>
        <begin position="1"/>
        <end position="42"/>
    </location>
</feature>
<dbReference type="PROSITE" id="PS00878">
    <property type="entry name" value="ODR_DC_2_1"/>
    <property type="match status" value="1"/>
</dbReference>
<keyword evidence="4" id="KW-0456">Lyase</keyword>
<dbReference type="GO" id="GO:0005737">
    <property type="term" value="C:cytoplasm"/>
    <property type="evidence" value="ECO:0007669"/>
    <property type="project" value="TreeGrafter"/>
</dbReference>
<comment type="cofactor">
    <cofactor evidence="1 8">
        <name>pyridoxal 5'-phosphate</name>
        <dbReference type="ChEBI" id="CHEBI:597326"/>
    </cofactor>
</comment>
<comment type="catalytic activity">
    <reaction evidence="7">
        <text>L-ornithine + H(+) = putrescine + CO2</text>
        <dbReference type="Rhea" id="RHEA:22964"/>
        <dbReference type="ChEBI" id="CHEBI:15378"/>
        <dbReference type="ChEBI" id="CHEBI:16526"/>
        <dbReference type="ChEBI" id="CHEBI:46911"/>
        <dbReference type="ChEBI" id="CHEBI:326268"/>
        <dbReference type="EC" id="4.1.1.17"/>
    </reaction>
</comment>
<dbReference type="PRINTS" id="PR01182">
    <property type="entry name" value="ORNDCRBXLASE"/>
</dbReference>
<dbReference type="PANTHER" id="PTHR11482:SF6">
    <property type="entry name" value="ORNITHINE DECARBOXYLASE 1-RELATED"/>
    <property type="match status" value="1"/>
</dbReference>
<name>A9HEY3_GLUDA</name>
<dbReference type="PANTHER" id="PTHR11482">
    <property type="entry name" value="ARGININE/DIAMINOPIMELATE/ORNITHINE DECARBOXYLASE"/>
    <property type="match status" value="1"/>
</dbReference>
<feature type="active site" description="Proton donor" evidence="8">
    <location>
        <position position="389"/>
    </location>
</feature>
<dbReference type="SUPFAM" id="SSF51419">
    <property type="entry name" value="PLP-binding barrel"/>
    <property type="match status" value="1"/>
</dbReference>
<comment type="pathway">
    <text evidence="5">Amine and polyamine biosynthesis; putrescine biosynthesis via L-ornithine pathway; putrescine from L-ornithine: step 1/1.</text>
</comment>
<dbReference type="InterPro" id="IPR009006">
    <property type="entry name" value="Ala_racemase/Decarboxylase_C"/>
</dbReference>
<dbReference type="EMBL" id="AM889285">
    <property type="protein sequence ID" value="CAP55295.1"/>
    <property type="molecule type" value="Genomic_DNA"/>
</dbReference>
<evidence type="ECO:0000256" key="4">
    <source>
        <dbReference type="ARBA" id="ARBA00023239"/>
    </source>
</evidence>
<sequence>MVCPHMRSPRNNARATGPLRLRNDVKRSGNRDPSPGPLGRWSVRPFRNSLSGIDPDGRYRRELGAMTPKIARFLAEQAPATPCLVVDVDRVEARYQSLRAALPLARIYYAVKANPAPAILRRLVSLGSAFDAASWEEIRLCLAAGAAGADISFGNTVKKASAIAQAHQAGVTMFAFDSIEELEKLARHAPGSRVYCRLIVENEGAEWPLSRKFGTTLDSARDLMLRARDMGLDPYGLSFHVGSQQTSTDAYEAAIARVGMLFTDLAAAGLNLRMVNLGGGFPIRYREDVPEIDRFAVAISHAMTEHFGNDLPEMIVEPGRFIVGDAGVVSSEVVLVTRRGQQDGPRWVYLDIGRFGGLAETEGESIRYGIRTPHDGSPAGRVAIAGPTCDGADIMYEKAPYALPLDLACGDRIELLSTGAYVSTYCSTSFNGFAPLTEHYI</sequence>
<evidence type="ECO:0000256" key="5">
    <source>
        <dbReference type="ARBA" id="ARBA00034115"/>
    </source>
</evidence>
<dbReference type="Pfam" id="PF02784">
    <property type="entry name" value="Orn_Arg_deC_N"/>
    <property type="match status" value="1"/>
</dbReference>
<evidence type="ECO:0000256" key="6">
    <source>
        <dbReference type="ARBA" id="ARBA00034138"/>
    </source>
</evidence>
<feature type="modified residue" description="N6-(pyridoxal phosphate)lysine" evidence="8">
    <location>
        <position position="112"/>
    </location>
</feature>
<dbReference type="FunFam" id="2.40.37.10:FF:000004">
    <property type="entry name" value="Ornithine decarboxylase"/>
    <property type="match status" value="1"/>
</dbReference>
<dbReference type="KEGG" id="gdi:GDI1352"/>
<dbReference type="FunFam" id="3.20.20.10:FF:000008">
    <property type="entry name" value="Ornithine decarboxylase"/>
    <property type="match status" value="1"/>
</dbReference>
<comment type="similarity">
    <text evidence="2">Belongs to the Orn/Lys/Arg decarboxylase class-II family.</text>
</comment>
<keyword evidence="12" id="KW-1185">Reference proteome</keyword>
<evidence type="ECO:0000313" key="11">
    <source>
        <dbReference type="EMBL" id="CAP55295.1"/>
    </source>
</evidence>
<dbReference type="CDD" id="cd00622">
    <property type="entry name" value="PLPDE_III_ODC"/>
    <property type="match status" value="1"/>
</dbReference>
<dbReference type="EC" id="4.1.1.17" evidence="6"/>
<dbReference type="GO" id="GO:0033387">
    <property type="term" value="P:putrescine biosynthetic process from arginine, via ornithine"/>
    <property type="evidence" value="ECO:0007669"/>
    <property type="project" value="TreeGrafter"/>
</dbReference>
<dbReference type="InterPro" id="IPR022653">
    <property type="entry name" value="De-COase2_pyr-phos_BS"/>
</dbReference>
<dbReference type="InterPro" id="IPR000183">
    <property type="entry name" value="Orn/DAP/Arg_de-COase"/>
</dbReference>
<evidence type="ECO:0000256" key="7">
    <source>
        <dbReference type="ARBA" id="ARBA00049127"/>
    </source>
</evidence>
<dbReference type="Proteomes" id="UP000001176">
    <property type="component" value="Chromosome"/>
</dbReference>
<evidence type="ECO:0000256" key="8">
    <source>
        <dbReference type="PIRSR" id="PIRSR600183-50"/>
    </source>
</evidence>
<dbReference type="InterPro" id="IPR029066">
    <property type="entry name" value="PLP-binding_barrel"/>
</dbReference>
<protein>
    <recommendedName>
        <fullName evidence="6">ornithine decarboxylase</fullName>
        <ecNumber evidence="6">4.1.1.17</ecNumber>
    </recommendedName>
</protein>
<feature type="domain" description="Orn/DAP/Arg decarboxylase 2 N-terminal" evidence="10">
    <location>
        <begin position="89"/>
        <end position="324"/>
    </location>
</feature>
<dbReference type="SUPFAM" id="SSF50621">
    <property type="entry name" value="Alanine racemase C-terminal domain-like"/>
    <property type="match status" value="1"/>
</dbReference>
<feature type="compositionally biased region" description="Basic and acidic residues" evidence="9">
    <location>
        <begin position="21"/>
        <end position="30"/>
    </location>
</feature>
<reference evidence="11 12" key="1">
    <citation type="journal article" date="2009" name="BMC Genomics">
        <title>Complete genome sequence of the sugarcane nitrogen-fixing endophyte Gluconacetobacter diazotrophicus Pal5.</title>
        <authorList>
            <person name="Bertalan M."/>
            <person name="Albano R."/>
            <person name="Padua V."/>
            <person name="Rouws L."/>
            <person name="Rojas C."/>
            <person name="Hemerly A."/>
            <person name="Teixeira K."/>
            <person name="Schwab S."/>
            <person name="Araujo J."/>
            <person name="Oliveira A."/>
            <person name="Franca L."/>
            <person name="Magalhaes V."/>
            <person name="Alqueres S."/>
            <person name="Cardoso A."/>
            <person name="Almeida W."/>
            <person name="Loureiro M.M."/>
            <person name="Nogueira E."/>
            <person name="Cidade D."/>
            <person name="Oliveira D."/>
            <person name="Simao T."/>
            <person name="Macedo J."/>
            <person name="Valadao A."/>
            <person name="Dreschsel M."/>
            <person name="Freitas F."/>
            <person name="Vidal M."/>
            <person name="Guedes H."/>
            <person name="Rodrigues E."/>
            <person name="Meneses C."/>
            <person name="Brioso P."/>
            <person name="Pozzer L."/>
            <person name="Figueiredo D."/>
            <person name="Montano H."/>
            <person name="Junior J."/>
            <person name="Filho G."/>
            <person name="Flores V."/>
            <person name="Ferreira B."/>
            <person name="Branco A."/>
            <person name="Gonzalez P."/>
            <person name="Guillobel H."/>
            <person name="Lemos M."/>
            <person name="Seibel L."/>
            <person name="Macedo J."/>
            <person name="Alves-Ferreira M."/>
            <person name="Sachetto-Martins G."/>
            <person name="Coelho A."/>
            <person name="Santos E."/>
            <person name="Amaral G."/>
            <person name="Neves A."/>
            <person name="Pacheco A.B."/>
            <person name="Carvalho D."/>
            <person name="Lery L."/>
            <person name="Bisch P."/>
            <person name="Rossle S.C."/>
            <person name="Urmenyi T."/>
            <person name="Kruger W.V."/>
            <person name="Martins O."/>
            <person name="Baldani J.I."/>
            <person name="Ferreira P.C."/>
        </authorList>
    </citation>
    <scope>NUCLEOTIDE SEQUENCE [LARGE SCALE GENOMIC DNA]</scope>
    <source>
        <strain evidence="12">ATCC 49037 / DSM 5601 / CCUG 37298 / CIP 103539 / LMG 7603 / PAl5</strain>
    </source>
</reference>
<dbReference type="Gene3D" id="2.40.37.10">
    <property type="entry name" value="Lyase, Ornithine Decarboxylase, Chain A, domain 1"/>
    <property type="match status" value="1"/>
</dbReference>
<dbReference type="AlphaFoldDB" id="A9HEY3"/>
<evidence type="ECO:0000259" key="10">
    <source>
        <dbReference type="Pfam" id="PF02784"/>
    </source>
</evidence>
<accession>A9HEY3</accession>
<dbReference type="InterPro" id="IPR022657">
    <property type="entry name" value="De-COase2_CS"/>
</dbReference>
<dbReference type="InterPro" id="IPR022644">
    <property type="entry name" value="De-COase2_N"/>
</dbReference>
<keyword evidence="3 8" id="KW-0663">Pyridoxal phosphate</keyword>
<evidence type="ECO:0000313" key="12">
    <source>
        <dbReference type="Proteomes" id="UP000001176"/>
    </source>
</evidence>
<dbReference type="InterPro" id="IPR002433">
    <property type="entry name" value="Orn_de-COase"/>
</dbReference>
<dbReference type="Gene3D" id="3.20.20.10">
    <property type="entry name" value="Alanine racemase"/>
    <property type="match status" value="1"/>
</dbReference>
<evidence type="ECO:0000256" key="3">
    <source>
        <dbReference type="ARBA" id="ARBA00022898"/>
    </source>
</evidence>
<gene>
    <name evidence="11" type="ordered locus">GDI1352</name>
</gene>